<protein>
    <submittedName>
        <fullName evidence="1">DNA polymerase</fullName>
    </submittedName>
</protein>
<proteinExistence type="predicted"/>
<evidence type="ECO:0000313" key="1">
    <source>
        <dbReference type="EMBL" id="QPJ78312.1"/>
    </source>
</evidence>
<dbReference type="EMBL" id="MT234668">
    <property type="protein sequence ID" value="QPJ78312.1"/>
    <property type="molecule type" value="Genomic_DNA"/>
</dbReference>
<gene>
    <name evidence="1" type="primary">polB2</name>
</gene>
<name>A0A7T0CP44_9AGAM</name>
<organism evidence="1">
    <name type="scientific">Thelephora aurantiotincta</name>
    <dbReference type="NCBI Taxonomy" id="654496"/>
    <lineage>
        <taxon>Eukaryota</taxon>
        <taxon>Fungi</taxon>
        <taxon>Dikarya</taxon>
        <taxon>Basidiomycota</taxon>
        <taxon>Agaricomycotina</taxon>
        <taxon>Agaricomycetes</taxon>
        <taxon>Thelephorales</taxon>
        <taxon>Thelephoraceae</taxon>
        <taxon>Thelephora</taxon>
    </lineage>
</organism>
<dbReference type="RefSeq" id="YP_010046529.1">
    <property type="nucleotide sequence ID" value="NC_054311.1"/>
</dbReference>
<accession>A0A7T0CP44</accession>
<reference evidence="1" key="1">
    <citation type="journal article" date="2021" name="Mitochondrial DNA B">
        <title>Complete mitochondrial genomeof the edible Basidiomycete mushroom Thelephoraaurantiotincta.</title>
        <authorList>
            <person name="Chen X.H."/>
            <person name="Meng W.W."/>
            <person name="Liu R.C."/>
            <person name="Bai Y.X."/>
            <person name="Xu H.Q."/>
            <person name="Ding R."/>
            <person name="Shao S.C."/>
        </authorList>
    </citation>
    <scope>NUCLEOTIDE SEQUENCE</scope>
</reference>
<geneLocation type="mitochondrion" evidence="1"/>
<sequence>MIKTQKYNLNSNLILTNEVLNSYVLRFWGEVFTPLIEGDQPIHLMILCKVKYGENKNELYKTLGPLRRVEFKDQELFCGYLQERLGILYDSYKPDTNVSEIIFTYVIKNIKISDSDRALLQDLSNKELPFHNFNKISLPVSMNPEDYGNIIADCYVPVDGTSIHRYVITNANRTYQIDISNKGLTNNVTILGLSDFNWIDTKISDDSFKREIGKSTIYFLDGEIILQKLQLNSKKFKKGVTVKTFTNTFRHNRFRNS</sequence>
<dbReference type="GeneID" id="63656283"/>
<dbReference type="AlphaFoldDB" id="A0A7T0CP44"/>
<keyword evidence="1" id="KW-0496">Mitochondrion</keyword>